<evidence type="ECO:0000259" key="9">
    <source>
        <dbReference type="Pfam" id="PF17405"/>
    </source>
</evidence>
<dbReference type="InterPro" id="IPR035368">
    <property type="entry name" value="Nrap_D3"/>
</dbReference>
<dbReference type="InterPro" id="IPR035082">
    <property type="entry name" value="Nrap_D1"/>
</dbReference>
<dbReference type="EMBL" id="JANBQB010000090">
    <property type="protein sequence ID" value="KAJ1982448.1"/>
    <property type="molecule type" value="Genomic_DNA"/>
</dbReference>
<feature type="domain" description="Nrap protein" evidence="8">
    <location>
        <begin position="489"/>
        <end position="645"/>
    </location>
</feature>
<evidence type="ECO:0000256" key="5">
    <source>
        <dbReference type="SAM" id="MobiDB-lite"/>
    </source>
</evidence>
<keyword evidence="13" id="KW-1185">Reference proteome</keyword>
<feature type="domain" description="Nrap protein" evidence="7">
    <location>
        <begin position="337"/>
        <end position="482"/>
    </location>
</feature>
<dbReference type="GO" id="GO:0006409">
    <property type="term" value="P:tRNA export from nucleus"/>
    <property type="evidence" value="ECO:0007669"/>
    <property type="project" value="TreeGrafter"/>
</dbReference>
<dbReference type="GO" id="GO:0032040">
    <property type="term" value="C:small-subunit processome"/>
    <property type="evidence" value="ECO:0007669"/>
    <property type="project" value="TreeGrafter"/>
</dbReference>
<evidence type="ECO:0000256" key="2">
    <source>
        <dbReference type="ARBA" id="ARBA00006674"/>
    </source>
</evidence>
<dbReference type="Pfam" id="PF03813">
    <property type="entry name" value="Nrap"/>
    <property type="match status" value="1"/>
</dbReference>
<protein>
    <submittedName>
        <fullName evidence="12">U3 snoRNP protein</fullName>
    </submittedName>
</protein>
<dbReference type="GO" id="GO:0003723">
    <property type="term" value="F:RNA binding"/>
    <property type="evidence" value="ECO:0007669"/>
    <property type="project" value="UniProtKB-KW"/>
</dbReference>
<sequence>DESDAQSMSEGMDEEIDNLGPLNGSDTESHTGAMATDDGSDGDQGDTGYGLGDDSDVDIDGDKEAAAGANTDAEDPSQLGNMANLLKGNIHVMQMEEVLKETRLPYHKLGTLQNVLRTINETLKAAPSWPAKSVTKATQKLRKQYGVTVPFPPQCGKPSDCIDLVGFEPPSVVNVVGSFPLQTACRTRHGSNVDLIVEMPASLFTNDDRLNHRYHGKRAFYLAVVAGILAYSPLKAHITMQFDWLRGDTRRPVLLVRSVANKSEFDFSRHPTVIRIIPTLAASTFNPAKLSPSRCLVSAAQDPTATTPLYNAGILEDMLLSTHLAYTHQLVKACQGFSDTWMLGKVWLSQRGYRTDHDSTHQFTGFTFGMLLAYLLEVGGGPNGNRLLSKQFDIHVLFRGTLQFLARHDFRANPLSLCPKTTIDLAPFQAAATSGVLLDPSGKLNLLQGVTAGEMQAIQHQARLAVAWIDDEHFDHIFPLFISHADDPLVRFDHVFALPNGCTDDPATAEDQASKVVDRLSAGHWHKQHIQALLHRALQDRVHLVAIEYTAPPAWPIDTPVVTPTALTLGLVLNPKEANRLVDRGPSPQDPKALQAYIDLWGDRSDLRRFKDGSIVQAVVWECPHADDRGLVVCQIVEYLLRRHFAAQAADLDHAVSRLHTTIQSPLADGNADARAGSFLPVQEAFEQLSQDLCHLNSLPLDILTVRPVSPALRYTSLYAPQPIIPERFPTTSLANSYVEPIEIHVVLEGTTHWTNDLVTIQKLKTAFYLKIGRALALQECIASYRVQSENYGRVQGQVNVSGYLDVLTTTGFVFRIHIYIKAEKRLLQVLATDSDRDIPKSAQGYLGRLLHCYNQQFVYRPWHHVRVTQLCRTHPSLSQTIRLVKRWANCHLLGASRVPPEALELVACSVYLDPAPWATPATGLVGFFRVLTRLATFNWQEEPLFVNFERSTVSEETRTVLGDAFDTARRAVAQRLKRVTKAQHKRLKHQNKSNSHEPTDAVSVDALDNDETGDALHHARLLAIQNDRDTSAKAMYIAVSRDLASDWWTSQEPRKVVLKRLQLLATAALKCARQVVLENEVSLVSNVFATPLTDYDFVIHLSPKANCRAFDRLTWYYLAHGIPERGRQLKPRVIKPAISNTDESALSSLPSSPVTLAGQGQGSGGADGSAVLRVGFDPLAAYVQELQEVYGHLALFFYDDYGGQTIGGLWFPGVQSGAAAHSLSANLGFNSAPVSALTLPASPSALSSKKSKKRSRADVASALPQEETSDHKMALNLPAILAEMERLGEDLVQSIEVPNSQS</sequence>
<dbReference type="Pfam" id="PF17404">
    <property type="entry name" value="Nrap_D3"/>
    <property type="match status" value="1"/>
</dbReference>
<dbReference type="Gene3D" id="1.10.1410.10">
    <property type="match status" value="1"/>
</dbReference>
<evidence type="ECO:0000259" key="11">
    <source>
        <dbReference type="Pfam" id="PF17407"/>
    </source>
</evidence>
<dbReference type="PANTHER" id="PTHR17972">
    <property type="entry name" value="NUCLEOLAR RNA-ASSOCIATED PROTEIN"/>
    <property type="match status" value="1"/>
</dbReference>
<dbReference type="InterPro" id="IPR035371">
    <property type="entry name" value="Nrap_D6"/>
</dbReference>
<feature type="non-terminal residue" evidence="12">
    <location>
        <position position="1"/>
    </location>
</feature>
<evidence type="ECO:0000259" key="8">
    <source>
        <dbReference type="Pfam" id="PF17404"/>
    </source>
</evidence>
<evidence type="ECO:0000256" key="4">
    <source>
        <dbReference type="ARBA" id="ARBA00023242"/>
    </source>
</evidence>
<dbReference type="InterPro" id="IPR005554">
    <property type="entry name" value="NOL6/Upt22"/>
</dbReference>
<dbReference type="InterPro" id="IPR035370">
    <property type="entry name" value="Nrap_D5"/>
</dbReference>
<feature type="domain" description="Nrap protein" evidence="11">
    <location>
        <begin position="1093"/>
        <end position="1296"/>
    </location>
</feature>
<comment type="caution">
    <text evidence="12">The sequence shown here is derived from an EMBL/GenBank/DDBJ whole genome shotgun (WGS) entry which is preliminary data.</text>
</comment>
<feature type="region of interest" description="Disordered" evidence="5">
    <location>
        <begin position="1"/>
        <end position="62"/>
    </location>
</feature>
<dbReference type="Pfam" id="PF17405">
    <property type="entry name" value="Nrap_D4"/>
    <property type="match status" value="1"/>
</dbReference>
<dbReference type="Gene3D" id="3.30.70.3030">
    <property type="match status" value="1"/>
</dbReference>
<dbReference type="Pfam" id="PF17406">
    <property type="entry name" value="Nrap_D5"/>
    <property type="match status" value="1"/>
</dbReference>
<feature type="domain" description="Nrap protein" evidence="6">
    <location>
        <begin position="193"/>
        <end position="332"/>
    </location>
</feature>
<accession>A0A9W8EDJ0</accession>
<dbReference type="PANTHER" id="PTHR17972:SF0">
    <property type="entry name" value="NUCLEOLAR PROTEIN 6"/>
    <property type="match status" value="1"/>
</dbReference>
<dbReference type="OrthoDB" id="10251401at2759"/>
<dbReference type="Proteomes" id="UP001151582">
    <property type="component" value="Unassembled WGS sequence"/>
</dbReference>
<comment type="similarity">
    <text evidence="2">Belongs to the NRAP family.</text>
</comment>
<evidence type="ECO:0000259" key="7">
    <source>
        <dbReference type="Pfam" id="PF17403"/>
    </source>
</evidence>
<evidence type="ECO:0000313" key="12">
    <source>
        <dbReference type="EMBL" id="KAJ1982448.1"/>
    </source>
</evidence>
<dbReference type="GO" id="GO:0006364">
    <property type="term" value="P:rRNA processing"/>
    <property type="evidence" value="ECO:0007669"/>
    <property type="project" value="TreeGrafter"/>
</dbReference>
<keyword evidence="4" id="KW-0539">Nucleus</keyword>
<evidence type="ECO:0000256" key="3">
    <source>
        <dbReference type="ARBA" id="ARBA00022884"/>
    </source>
</evidence>
<dbReference type="Pfam" id="PF17403">
    <property type="entry name" value="Nrap_D2"/>
    <property type="match status" value="1"/>
</dbReference>
<feature type="domain" description="Nrap protein" evidence="10">
    <location>
        <begin position="875"/>
        <end position="1089"/>
    </location>
</feature>
<evidence type="ECO:0000259" key="10">
    <source>
        <dbReference type="Pfam" id="PF17406"/>
    </source>
</evidence>
<gene>
    <name evidence="12" type="primary">UTP22</name>
    <name evidence="12" type="ORF">H4R34_001707</name>
</gene>
<reference evidence="12" key="1">
    <citation type="submission" date="2022-07" db="EMBL/GenBank/DDBJ databases">
        <title>Phylogenomic reconstructions and comparative analyses of Kickxellomycotina fungi.</title>
        <authorList>
            <person name="Reynolds N.K."/>
            <person name="Stajich J.E."/>
            <person name="Barry K."/>
            <person name="Grigoriev I.V."/>
            <person name="Crous P."/>
            <person name="Smith M.E."/>
        </authorList>
    </citation>
    <scope>NUCLEOTIDE SEQUENCE</scope>
    <source>
        <strain evidence="12">RSA 567</strain>
    </source>
</reference>
<name>A0A9W8EDJ0_9FUNG</name>
<dbReference type="InterPro" id="IPR035369">
    <property type="entry name" value="Nrap_D4"/>
</dbReference>
<dbReference type="InterPro" id="IPR035367">
    <property type="entry name" value="Nrap_D2"/>
</dbReference>
<organism evidence="12 13">
    <name type="scientific">Dimargaris verticillata</name>
    <dbReference type="NCBI Taxonomy" id="2761393"/>
    <lineage>
        <taxon>Eukaryota</taxon>
        <taxon>Fungi</taxon>
        <taxon>Fungi incertae sedis</taxon>
        <taxon>Zoopagomycota</taxon>
        <taxon>Kickxellomycotina</taxon>
        <taxon>Dimargaritomycetes</taxon>
        <taxon>Dimargaritales</taxon>
        <taxon>Dimargaritaceae</taxon>
        <taxon>Dimargaris</taxon>
    </lineage>
</organism>
<keyword evidence="3" id="KW-0694">RNA-binding</keyword>
<dbReference type="GO" id="GO:0034456">
    <property type="term" value="C:UTP-C complex"/>
    <property type="evidence" value="ECO:0007669"/>
    <property type="project" value="TreeGrafter"/>
</dbReference>
<dbReference type="Pfam" id="PF17407">
    <property type="entry name" value="Nrap_D6"/>
    <property type="match status" value="1"/>
</dbReference>
<feature type="region of interest" description="Disordered" evidence="5">
    <location>
        <begin position="1244"/>
        <end position="1271"/>
    </location>
</feature>
<evidence type="ECO:0000259" key="6">
    <source>
        <dbReference type="Pfam" id="PF03813"/>
    </source>
</evidence>
<comment type="subcellular location">
    <subcellularLocation>
        <location evidence="1">Nucleus</location>
        <location evidence="1">Nucleolus</location>
    </subcellularLocation>
</comment>
<evidence type="ECO:0000313" key="13">
    <source>
        <dbReference type="Proteomes" id="UP001151582"/>
    </source>
</evidence>
<proteinExistence type="inferred from homology"/>
<evidence type="ECO:0000256" key="1">
    <source>
        <dbReference type="ARBA" id="ARBA00004604"/>
    </source>
</evidence>
<feature type="domain" description="Nrap protein" evidence="9">
    <location>
        <begin position="670"/>
        <end position="872"/>
    </location>
</feature>
<dbReference type="GO" id="GO:0032545">
    <property type="term" value="C:CURI complex"/>
    <property type="evidence" value="ECO:0007669"/>
    <property type="project" value="TreeGrafter"/>
</dbReference>